<keyword evidence="7" id="KW-1185">Reference proteome</keyword>
<gene>
    <name evidence="6" type="ORF">ODALV1_LOCUS29452</name>
</gene>
<organism evidence="6 7">
    <name type="scientific">Orchesella dallaii</name>
    <dbReference type="NCBI Taxonomy" id="48710"/>
    <lineage>
        <taxon>Eukaryota</taxon>
        <taxon>Metazoa</taxon>
        <taxon>Ecdysozoa</taxon>
        <taxon>Arthropoda</taxon>
        <taxon>Hexapoda</taxon>
        <taxon>Collembola</taxon>
        <taxon>Entomobryomorpha</taxon>
        <taxon>Entomobryoidea</taxon>
        <taxon>Orchesellidae</taxon>
        <taxon>Orchesellinae</taxon>
        <taxon>Orchesella</taxon>
    </lineage>
</organism>
<dbReference type="Proteomes" id="UP001642540">
    <property type="component" value="Unassembled WGS sequence"/>
</dbReference>
<evidence type="ECO:0000313" key="7">
    <source>
        <dbReference type="Proteomes" id="UP001642540"/>
    </source>
</evidence>
<dbReference type="Gene3D" id="3.30.420.40">
    <property type="match status" value="2"/>
</dbReference>
<dbReference type="PANTHER" id="PTHR45639">
    <property type="entry name" value="HSC70CB, ISOFORM G-RELATED"/>
    <property type="match status" value="1"/>
</dbReference>
<evidence type="ECO:0000256" key="4">
    <source>
        <dbReference type="SAM" id="Coils"/>
    </source>
</evidence>
<evidence type="ECO:0000313" key="6">
    <source>
        <dbReference type="EMBL" id="CAL8143312.1"/>
    </source>
</evidence>
<keyword evidence="5" id="KW-1133">Transmembrane helix</keyword>
<keyword evidence="5" id="KW-0472">Membrane</keyword>
<proteinExistence type="inferred from homology"/>
<keyword evidence="4" id="KW-0175">Coiled coil</keyword>
<protein>
    <submittedName>
        <fullName evidence="6">Uncharacterized protein</fullName>
    </submittedName>
</protein>
<dbReference type="PRINTS" id="PR00301">
    <property type="entry name" value="HEATSHOCK70"/>
</dbReference>
<evidence type="ECO:0000256" key="2">
    <source>
        <dbReference type="ARBA" id="ARBA00022741"/>
    </source>
</evidence>
<keyword evidence="3" id="KW-0067">ATP-binding</keyword>
<evidence type="ECO:0000256" key="3">
    <source>
        <dbReference type="ARBA" id="ARBA00022840"/>
    </source>
</evidence>
<feature type="coiled-coil region" evidence="4">
    <location>
        <begin position="845"/>
        <end position="900"/>
    </location>
</feature>
<dbReference type="Pfam" id="PF00012">
    <property type="entry name" value="HSP70"/>
    <property type="match status" value="1"/>
</dbReference>
<dbReference type="InterPro" id="IPR043129">
    <property type="entry name" value="ATPase_NBD"/>
</dbReference>
<reference evidence="6 7" key="1">
    <citation type="submission" date="2024-08" db="EMBL/GenBank/DDBJ databases">
        <authorList>
            <person name="Cucini C."/>
            <person name="Frati F."/>
        </authorList>
    </citation>
    <scope>NUCLEOTIDE SEQUENCE [LARGE SCALE GENOMIC DNA]</scope>
</reference>
<evidence type="ECO:0000256" key="1">
    <source>
        <dbReference type="ARBA" id="ARBA00007381"/>
    </source>
</evidence>
<sequence length="969" mass="109535">MLRLCRSDDESTAVAESLSSVLEINRKYHAESGNVEQENQLTAAQRLNRYQDNSRSKLSYSKSKMPKLFTAAFIIITVILGLIQLRVQMELRGLQGNLQDCGLRTQNFSKEIQNLYERLQSRNEEVDKLKDELSSKNSEIDQLNSQTEKFNSQTEEFNSQTEKFNSQTERFNLQTEKLNSQIDQLKSQISQLNAEITSSKNLQLNMSNAQFQNNYAQMQIFFGYVTSKVGFVPLRLLQKILQPQLGEHSVISIDLGSKYSHASIYFAGKVHKIPHYDQSGEVLDAFVSSVDLDNNFEGQSAQETMENSLNSSSSVFYDIVSFLRDDTFAEINGRILNSNVNYEFTPIQGTHGRLVSHNDIEYSVATILSKVFKKIREDSSKFLNFSIPKCIISHTFLHKTETLHKSIVSQAAQIAGFKEVSFLKPAIAAVTALVNPIDILNTTKNILYINLGARYWEFSVVKVDKGKYIELGGGMMYDTGYLQNDILNYSIQQYSSQFNISNALLKSTNQIRRLHDASEKAMIYLSTNENALIHVNEFYNGKNLTVNISREKFIELTARHFKAIGKYSREVLNSTGIYVQNIDKVVLVGGSSRIPIANKIVRKIFGEKVVSLAGLEPDEVVAFGAAVKGAILAAEMMSDDQSTVVAEALPSVKIIRKMSDDETTAVAESLSSKVQEINHAEVEQENQLPAPHPYKDNQKAALSSLITKIPDAQFQSTSVLQISHSNSAESEKNEPENLLTMPKEVNKHQDNPSPTRSFSTTKIPKLFTSVFIIITVILGIYQLRIEMKLMGLQEDLKHCNLQLGNRNEEIDKLNVTSSIKHSQIDQLKEKQISKDTQIHELNSQINQLKEMHISKDSQIDELNSQINQLKEMQISKNSQINLLNKEIKSKILELDDSNAERQTYYANMQICFGFVTSYIGALPSDFWRRVWQLQIGGSAISIDLWAKYTQAANYFAEKVHKVPHYDLTV</sequence>
<feature type="transmembrane region" description="Helical" evidence="5">
    <location>
        <begin position="68"/>
        <end position="87"/>
    </location>
</feature>
<feature type="coiled-coil region" evidence="4">
    <location>
        <begin position="109"/>
        <end position="202"/>
    </location>
</feature>
<comment type="similarity">
    <text evidence="1">Belongs to the heat shock protein 70 family.</text>
</comment>
<evidence type="ECO:0000256" key="5">
    <source>
        <dbReference type="SAM" id="Phobius"/>
    </source>
</evidence>
<dbReference type="Gene3D" id="3.90.640.10">
    <property type="entry name" value="Actin, Chain A, domain 4"/>
    <property type="match status" value="1"/>
</dbReference>
<accession>A0ABP1S3Q6</accession>
<dbReference type="SUPFAM" id="SSF53067">
    <property type="entry name" value="Actin-like ATPase domain"/>
    <property type="match status" value="2"/>
</dbReference>
<comment type="caution">
    <text evidence="6">The sequence shown here is derived from an EMBL/GenBank/DDBJ whole genome shotgun (WGS) entry which is preliminary data.</text>
</comment>
<keyword evidence="5" id="KW-0812">Transmembrane</keyword>
<keyword evidence="2" id="KW-0547">Nucleotide-binding</keyword>
<dbReference type="EMBL" id="CAXLJM020000154">
    <property type="protein sequence ID" value="CAL8143312.1"/>
    <property type="molecule type" value="Genomic_DNA"/>
</dbReference>
<name>A0ABP1S3Q6_9HEXA</name>
<dbReference type="InterPro" id="IPR013126">
    <property type="entry name" value="Hsp_70_fam"/>
</dbReference>
<dbReference type="Gene3D" id="1.10.287.1490">
    <property type="match status" value="1"/>
</dbReference>